<evidence type="ECO:0000313" key="4">
    <source>
        <dbReference type="Proteomes" id="UP000531561"/>
    </source>
</evidence>
<dbReference type="Pfam" id="PF11991">
    <property type="entry name" value="Trp_DMAT"/>
    <property type="match status" value="1"/>
</dbReference>
<evidence type="ECO:0000256" key="1">
    <source>
        <dbReference type="ARBA" id="ARBA00010209"/>
    </source>
</evidence>
<dbReference type="AlphaFoldDB" id="A0A8H6AQB5"/>
<dbReference type="RefSeq" id="XP_037190347.1">
    <property type="nucleotide sequence ID" value="XM_037338284.1"/>
</dbReference>
<keyword evidence="4" id="KW-1185">Reference proteome</keyword>
<keyword evidence="2" id="KW-0808">Transferase</keyword>
<comment type="similarity">
    <text evidence="1">Belongs to the tryptophan dimethylallyltransferase family.</text>
</comment>
<dbReference type="GO" id="GO:0009820">
    <property type="term" value="P:alkaloid metabolic process"/>
    <property type="evidence" value="ECO:0007669"/>
    <property type="project" value="InterPro"/>
</dbReference>
<dbReference type="GeneID" id="59261976"/>
<evidence type="ECO:0000313" key="3">
    <source>
        <dbReference type="EMBL" id="KAF5871400.1"/>
    </source>
</evidence>
<dbReference type="PANTHER" id="PTHR40627">
    <property type="entry name" value="INDOLE PRENYLTRANSFERASE TDIB-RELATED"/>
    <property type="match status" value="1"/>
</dbReference>
<dbReference type="PANTHER" id="PTHR40627:SF4">
    <property type="entry name" value="PRENYLTRANSFERASE ASQH1-RELATED"/>
    <property type="match status" value="1"/>
</dbReference>
<protein>
    <submittedName>
        <fullName evidence="3">Putative dimethylallyl tryptophan synthase protein</fullName>
    </submittedName>
</protein>
<dbReference type="OrthoDB" id="3354387at2759"/>
<evidence type="ECO:0000256" key="2">
    <source>
        <dbReference type="ARBA" id="ARBA00022679"/>
    </source>
</evidence>
<accession>A0A8H6AQB5</accession>
<dbReference type="EMBL" id="JABFCT010000012">
    <property type="protein sequence ID" value="KAF5871400.1"/>
    <property type="molecule type" value="Genomic_DNA"/>
</dbReference>
<reference evidence="3 4" key="1">
    <citation type="journal article" date="2020" name="Phytopathology">
        <title>A high-quality genome resource of Botrytis fragariae, a new and rapidly spreading fungal pathogen causing strawberry gray mold in the U.S.A.</title>
        <authorList>
            <person name="Wu Y."/>
            <person name="Saski C.A."/>
            <person name="Schnabel G."/>
            <person name="Xiao S."/>
            <person name="Hu M."/>
        </authorList>
    </citation>
    <scope>NUCLEOTIDE SEQUENCE [LARGE SCALE GENOMIC DNA]</scope>
    <source>
        <strain evidence="3 4">BVB16</strain>
    </source>
</reference>
<dbReference type="Proteomes" id="UP000531561">
    <property type="component" value="Unassembled WGS sequence"/>
</dbReference>
<name>A0A8H6AQB5_9HELO</name>
<dbReference type="GO" id="GO:0016765">
    <property type="term" value="F:transferase activity, transferring alkyl or aryl (other than methyl) groups"/>
    <property type="evidence" value="ECO:0007669"/>
    <property type="project" value="InterPro"/>
</dbReference>
<gene>
    <name evidence="3" type="ORF">Bfra_007916</name>
</gene>
<organism evidence="3 4">
    <name type="scientific">Botrytis fragariae</name>
    <dbReference type="NCBI Taxonomy" id="1964551"/>
    <lineage>
        <taxon>Eukaryota</taxon>
        <taxon>Fungi</taxon>
        <taxon>Dikarya</taxon>
        <taxon>Ascomycota</taxon>
        <taxon>Pezizomycotina</taxon>
        <taxon>Leotiomycetes</taxon>
        <taxon>Helotiales</taxon>
        <taxon>Sclerotiniaceae</taxon>
        <taxon>Botrytis</taxon>
    </lineage>
</organism>
<sequence>MCRSHFGLFPTEANQPPRWKSYMSDDFSPIEFSWNWRNAQGDVDRRVRFSIEAISKQSGTVGDPWNQKATIDLVNRLEVDVPEIKVQWFHRLLKDFTPSKDVISEFFISRFDPQPPRSSFFMAFEMRDKMRVVKLYMMPFARAMERSQTKSAIILESLASFA</sequence>
<comment type="caution">
    <text evidence="3">The sequence shown here is derived from an EMBL/GenBank/DDBJ whole genome shotgun (WGS) entry which is preliminary data.</text>
</comment>
<proteinExistence type="inferred from homology"/>
<dbReference type="InterPro" id="IPR017795">
    <property type="entry name" value="ABBA_NscD-like"/>
</dbReference>